<name>A0A5N8HA42_ECOLX</name>
<dbReference type="EMBL" id="VOTT01000272">
    <property type="protein sequence ID" value="MPU49888.1"/>
    <property type="molecule type" value="Genomic_DNA"/>
</dbReference>
<feature type="non-terminal residue" evidence="1">
    <location>
        <position position="93"/>
    </location>
</feature>
<proteinExistence type="predicted"/>
<evidence type="ECO:0000313" key="1">
    <source>
        <dbReference type="EMBL" id="MPU49888.1"/>
    </source>
</evidence>
<protein>
    <submittedName>
        <fullName evidence="1">4-alpha-glucanotransferase</fullName>
    </submittedName>
</protein>
<dbReference type="Proteomes" id="UP000392867">
    <property type="component" value="Unassembled WGS sequence"/>
</dbReference>
<evidence type="ECO:0000313" key="2">
    <source>
        <dbReference type="Proteomes" id="UP000392867"/>
    </source>
</evidence>
<reference evidence="1 2" key="1">
    <citation type="submission" date="2019-08" db="EMBL/GenBank/DDBJ databases">
        <title>Identification of Water Treatment Resistant and Multidrug Resistant Urinary Pathogenic Escherichia coli in Wastewater.</title>
        <authorList>
            <person name="Neumann N."/>
        </authorList>
    </citation>
    <scope>NUCLEOTIDE SEQUENCE [LARGE SCALE GENOMIC DNA]</scope>
    <source>
        <strain evidence="1 2">WU2356</strain>
    </source>
</reference>
<accession>A0A5N8HA42</accession>
<sequence>MESKRLDNAALAAGISPNYINAHGKPQSISAETKRRLLDAMHQRTATKVAVTPVPNVMVYTSGKKMPMVVEGSGEYSWLLTTEEGTQYKGHVT</sequence>
<comment type="caution">
    <text evidence="1">The sequence shown here is derived from an EMBL/GenBank/DDBJ whole genome shotgun (WGS) entry which is preliminary data.</text>
</comment>
<gene>
    <name evidence="1" type="ORF">FVB16_13830</name>
</gene>
<dbReference type="AlphaFoldDB" id="A0A5N8HA42"/>
<keyword evidence="1" id="KW-0808">Transferase</keyword>
<dbReference type="GO" id="GO:0016740">
    <property type="term" value="F:transferase activity"/>
    <property type="evidence" value="ECO:0007669"/>
    <property type="project" value="UniProtKB-KW"/>
</dbReference>
<organism evidence="1 2">
    <name type="scientific">Escherichia coli</name>
    <dbReference type="NCBI Taxonomy" id="562"/>
    <lineage>
        <taxon>Bacteria</taxon>
        <taxon>Pseudomonadati</taxon>
        <taxon>Pseudomonadota</taxon>
        <taxon>Gammaproteobacteria</taxon>
        <taxon>Enterobacterales</taxon>
        <taxon>Enterobacteriaceae</taxon>
        <taxon>Escherichia</taxon>
    </lineage>
</organism>